<reference evidence="7 8" key="1">
    <citation type="submission" date="2015-01" db="EMBL/GenBank/DDBJ databases">
        <title>The Genome Sequence of Capronia semiimmersa CBS27337.</title>
        <authorList>
            <consortium name="The Broad Institute Genomics Platform"/>
            <person name="Cuomo C."/>
            <person name="de Hoog S."/>
            <person name="Gorbushina A."/>
            <person name="Stielow B."/>
            <person name="Teixiera M."/>
            <person name="Abouelleil A."/>
            <person name="Chapman S.B."/>
            <person name="Priest M."/>
            <person name="Young S.K."/>
            <person name="Wortman J."/>
            <person name="Nusbaum C."/>
            <person name="Birren B."/>
        </authorList>
    </citation>
    <scope>NUCLEOTIDE SEQUENCE [LARGE SCALE GENOMIC DNA]</scope>
    <source>
        <strain evidence="7 8">CBS 27337</strain>
    </source>
</reference>
<keyword evidence="3" id="KW-0560">Oxidoreductase</keyword>
<evidence type="ECO:0000256" key="3">
    <source>
        <dbReference type="ARBA" id="ARBA00023002"/>
    </source>
</evidence>
<proteinExistence type="inferred from homology"/>
<gene>
    <name evidence="7" type="ORF">PV04_01286</name>
</gene>
<feature type="region of interest" description="Disordered" evidence="6">
    <location>
        <begin position="1"/>
        <end position="46"/>
    </location>
</feature>
<feature type="compositionally biased region" description="Polar residues" evidence="6">
    <location>
        <begin position="14"/>
        <end position="29"/>
    </location>
</feature>
<evidence type="ECO:0000313" key="8">
    <source>
        <dbReference type="Proteomes" id="UP000054266"/>
    </source>
</evidence>
<evidence type="ECO:0000256" key="4">
    <source>
        <dbReference type="ARBA" id="ARBA00023004"/>
    </source>
</evidence>
<comment type="cofactor">
    <cofactor evidence="5">
        <name>Fe(2+)</name>
        <dbReference type="ChEBI" id="CHEBI:29033"/>
    </cofactor>
    <text evidence="5">Binds 1 Fe(2+) ion per subunit.</text>
</comment>
<dbReference type="HOGENOM" id="CLU_016472_4_0_1"/>
<keyword evidence="8" id="KW-1185">Reference proteome</keyword>
<dbReference type="GO" id="GO:0016121">
    <property type="term" value="P:carotene catabolic process"/>
    <property type="evidence" value="ECO:0007669"/>
    <property type="project" value="TreeGrafter"/>
</dbReference>
<sequence length="670" mass="74250">MLKLSSPVVRLDASTKSPTSLRGTTTVSNPRKRMRSHPHPYLSGNFAPVRKVQPLTTCHHSGSIPQELAGGEYVRNGGNPVSNEDLGRDAHWFDGDGMLSGVSFTRTADGVQPEFVNQYILTDLYLSALSSKHLRTPILPSIATLVNPLSSLYHIVLLVFRTICLVILSRLPGSEQAIKKISVANTGILYHDGRALATCESGPPMRIALPGLETVGWYNGKKAEGEMNGEGGPGFGGEGIYGFMKEWTTAHPRVDPKTGELLLFHSTFAPPYVHYSIIPATHPPATPSTPLERPTRLLNAPVPGVSSAKMMHDFGVSFYHSVIMDLPLSLDPLNLARNKPVVTYDSTSQSRFGIFPRHWPQQVRWFETTACCIFHTVNTWDDQVVNKATGEVETTAVNMLACRLTSASLVFFAGDIATPQPTSLETDGEEDQCRLYYYQFSLAELRQNNISHQFALSAIPFEFPSIREDKGMGVMKYVFGCSTSEGTFGAALGRAVKIDCLVKIDATTLINRGKKDRNLKPIIGCVDARSVREILNAKNVDDPIAIFQLPLGWYAQEPRFIPRKDGNSEDDGWLLTYVFDESQLDASGECRSDAKSELWVIDAKDMKTVVARVYLMQRVPYGLHGSFFSEKQVNSQRPIDTIRAIKQRDEADRRASWWLAVRDRVEKAIG</sequence>
<dbReference type="GO" id="GO:0010436">
    <property type="term" value="F:carotenoid dioxygenase activity"/>
    <property type="evidence" value="ECO:0007669"/>
    <property type="project" value="TreeGrafter"/>
</dbReference>
<feature type="binding site" evidence="5">
    <location>
        <position position="312"/>
    </location>
    <ligand>
        <name>Fe cation</name>
        <dbReference type="ChEBI" id="CHEBI:24875"/>
        <note>catalytic</note>
    </ligand>
</feature>
<feature type="binding site" evidence="5">
    <location>
        <position position="251"/>
    </location>
    <ligand>
        <name>Fe cation</name>
        <dbReference type="ChEBI" id="CHEBI:24875"/>
        <note>catalytic</note>
    </ligand>
</feature>
<keyword evidence="2 5" id="KW-0479">Metal-binding</keyword>
<keyword evidence="4 5" id="KW-0408">Iron</keyword>
<dbReference type="STRING" id="5601.A0A0D2G2U7"/>
<dbReference type="Pfam" id="PF03055">
    <property type="entry name" value="RPE65"/>
    <property type="match status" value="1"/>
</dbReference>
<comment type="similarity">
    <text evidence="1">Belongs to the carotenoid oxygenase family.</text>
</comment>
<evidence type="ECO:0000313" key="7">
    <source>
        <dbReference type="EMBL" id="KIW73145.1"/>
    </source>
</evidence>
<evidence type="ECO:0000256" key="6">
    <source>
        <dbReference type="SAM" id="MobiDB-lite"/>
    </source>
</evidence>
<dbReference type="EMBL" id="KN846956">
    <property type="protein sequence ID" value="KIW73145.1"/>
    <property type="molecule type" value="Genomic_DNA"/>
</dbReference>
<evidence type="ECO:0000256" key="5">
    <source>
        <dbReference type="PIRSR" id="PIRSR604294-1"/>
    </source>
</evidence>
<evidence type="ECO:0008006" key="9">
    <source>
        <dbReference type="Google" id="ProtNLM"/>
    </source>
</evidence>
<name>A0A0D2G2U7_9EURO</name>
<organism evidence="7 8">
    <name type="scientific">Phialophora macrospora</name>
    <dbReference type="NCBI Taxonomy" id="1851006"/>
    <lineage>
        <taxon>Eukaryota</taxon>
        <taxon>Fungi</taxon>
        <taxon>Dikarya</taxon>
        <taxon>Ascomycota</taxon>
        <taxon>Pezizomycotina</taxon>
        <taxon>Eurotiomycetes</taxon>
        <taxon>Chaetothyriomycetidae</taxon>
        <taxon>Chaetothyriales</taxon>
        <taxon>Herpotrichiellaceae</taxon>
        <taxon>Phialophora</taxon>
    </lineage>
</organism>
<dbReference type="InterPro" id="IPR004294">
    <property type="entry name" value="Carotenoid_Oase"/>
</dbReference>
<dbReference type="PANTHER" id="PTHR10543:SF89">
    <property type="entry name" value="CAROTENOID 9,10(9',10')-CLEAVAGE DIOXYGENASE 1"/>
    <property type="match status" value="1"/>
</dbReference>
<dbReference type="Proteomes" id="UP000054266">
    <property type="component" value="Unassembled WGS sequence"/>
</dbReference>
<evidence type="ECO:0000256" key="1">
    <source>
        <dbReference type="ARBA" id="ARBA00006787"/>
    </source>
</evidence>
<dbReference type="PANTHER" id="PTHR10543">
    <property type="entry name" value="BETA-CAROTENE DIOXYGENASE"/>
    <property type="match status" value="1"/>
</dbReference>
<dbReference type="GO" id="GO:0046872">
    <property type="term" value="F:metal ion binding"/>
    <property type="evidence" value="ECO:0007669"/>
    <property type="project" value="UniProtKB-KW"/>
</dbReference>
<evidence type="ECO:0000256" key="2">
    <source>
        <dbReference type="ARBA" id="ARBA00022723"/>
    </source>
</evidence>
<feature type="binding site" evidence="5">
    <location>
        <position position="624"/>
    </location>
    <ligand>
        <name>Fe cation</name>
        <dbReference type="ChEBI" id="CHEBI:24875"/>
        <note>catalytic</note>
    </ligand>
</feature>
<protein>
    <recommendedName>
        <fullName evidence="9">Carotenoid oxygenase</fullName>
    </recommendedName>
</protein>
<dbReference type="AlphaFoldDB" id="A0A0D2G2U7"/>
<accession>A0A0D2G2U7</accession>
<feature type="binding site" evidence="5">
    <location>
        <position position="375"/>
    </location>
    <ligand>
        <name>Fe cation</name>
        <dbReference type="ChEBI" id="CHEBI:24875"/>
        <note>catalytic</note>
    </ligand>
</feature>